<reference evidence="2" key="2">
    <citation type="submission" date="2019-07" db="EMBL/GenBank/DDBJ databases">
        <authorList>
            <person name="Seetharam A."/>
            <person name="Woodhouse M."/>
            <person name="Cannon E."/>
        </authorList>
    </citation>
    <scope>NUCLEOTIDE SEQUENCE [LARGE SCALE GENOMIC DNA]</scope>
    <source>
        <strain evidence="2">cv. B73</strain>
    </source>
</reference>
<dbReference type="Proteomes" id="UP000007305">
    <property type="component" value="Chromosome 3"/>
</dbReference>
<name>A0A804N3G2_MAIZE</name>
<sequence>MLYYCYIILKTQPIARAPLQTTDKESSEFTKACRPKRNRNDEGAGWRDLSAWHPSAISSCGTRRTSSGEAGVRGRALEAPGQSSSPAGTPWGRGRRRRQLRPRRRRRRCTLCSSTIPIPWRGGRNLTRLFYGETGEREYE</sequence>
<keyword evidence="3" id="KW-1185">Reference proteome</keyword>
<feature type="compositionally biased region" description="Basic residues" evidence="1">
    <location>
        <begin position="93"/>
        <end position="107"/>
    </location>
</feature>
<dbReference type="InParanoid" id="A0A804N3G2"/>
<dbReference type="Gramene" id="Zm00001eb131750_T001">
    <property type="protein sequence ID" value="Zm00001eb131750_P001"/>
    <property type="gene ID" value="Zm00001eb131750"/>
</dbReference>
<protein>
    <submittedName>
        <fullName evidence="2">Uncharacterized protein</fullName>
    </submittedName>
</protein>
<dbReference type="EnsemblPlants" id="Zm00001eb131750_T001">
    <property type="protein sequence ID" value="Zm00001eb131750_P001"/>
    <property type="gene ID" value="Zm00001eb131750"/>
</dbReference>
<reference evidence="3" key="1">
    <citation type="submission" date="2015-12" db="EMBL/GenBank/DDBJ databases">
        <title>Update maize B73 reference genome by single molecule sequencing technologies.</title>
        <authorList>
            <consortium name="Maize Genome Sequencing Project"/>
            <person name="Ware D."/>
        </authorList>
    </citation>
    <scope>NUCLEOTIDE SEQUENCE [LARGE SCALE GENOMIC DNA]</scope>
    <source>
        <strain evidence="3">cv. B73</strain>
    </source>
</reference>
<organism evidence="2 3">
    <name type="scientific">Zea mays</name>
    <name type="common">Maize</name>
    <dbReference type="NCBI Taxonomy" id="4577"/>
    <lineage>
        <taxon>Eukaryota</taxon>
        <taxon>Viridiplantae</taxon>
        <taxon>Streptophyta</taxon>
        <taxon>Embryophyta</taxon>
        <taxon>Tracheophyta</taxon>
        <taxon>Spermatophyta</taxon>
        <taxon>Magnoliopsida</taxon>
        <taxon>Liliopsida</taxon>
        <taxon>Poales</taxon>
        <taxon>Poaceae</taxon>
        <taxon>PACMAD clade</taxon>
        <taxon>Panicoideae</taxon>
        <taxon>Andropogonodae</taxon>
        <taxon>Andropogoneae</taxon>
        <taxon>Tripsacinae</taxon>
        <taxon>Zea</taxon>
    </lineage>
</organism>
<feature type="compositionally biased region" description="Polar residues" evidence="1">
    <location>
        <begin position="56"/>
        <end position="68"/>
    </location>
</feature>
<evidence type="ECO:0000313" key="3">
    <source>
        <dbReference type="Proteomes" id="UP000007305"/>
    </source>
</evidence>
<proteinExistence type="predicted"/>
<feature type="region of interest" description="Disordered" evidence="1">
    <location>
        <begin position="26"/>
        <end position="107"/>
    </location>
</feature>
<dbReference type="AlphaFoldDB" id="A0A804N3G2"/>
<evidence type="ECO:0000256" key="1">
    <source>
        <dbReference type="SAM" id="MobiDB-lite"/>
    </source>
</evidence>
<accession>A0A804N3G2</accession>
<evidence type="ECO:0000313" key="2">
    <source>
        <dbReference type="EnsemblPlants" id="Zm00001eb131750_P001"/>
    </source>
</evidence>
<reference evidence="2" key="3">
    <citation type="submission" date="2021-05" db="UniProtKB">
        <authorList>
            <consortium name="EnsemblPlants"/>
        </authorList>
    </citation>
    <scope>IDENTIFICATION</scope>
    <source>
        <strain evidence="2">cv. B73</strain>
    </source>
</reference>